<keyword evidence="3" id="KW-1185">Reference proteome</keyword>
<feature type="compositionally biased region" description="Basic and acidic residues" evidence="1">
    <location>
        <begin position="151"/>
        <end position="172"/>
    </location>
</feature>
<dbReference type="EMBL" id="CAJVRL010000038">
    <property type="protein sequence ID" value="CAG8950899.1"/>
    <property type="molecule type" value="Genomic_DNA"/>
</dbReference>
<organism evidence="2 3">
    <name type="scientific">Hymenoscyphus fraxineus</name>
    <dbReference type="NCBI Taxonomy" id="746836"/>
    <lineage>
        <taxon>Eukaryota</taxon>
        <taxon>Fungi</taxon>
        <taxon>Dikarya</taxon>
        <taxon>Ascomycota</taxon>
        <taxon>Pezizomycotina</taxon>
        <taxon>Leotiomycetes</taxon>
        <taxon>Helotiales</taxon>
        <taxon>Helotiaceae</taxon>
        <taxon>Hymenoscyphus</taxon>
    </lineage>
</organism>
<gene>
    <name evidence="2" type="ORF">HYFRA_00003116</name>
</gene>
<dbReference type="Proteomes" id="UP000696280">
    <property type="component" value="Unassembled WGS sequence"/>
</dbReference>
<evidence type="ECO:0000313" key="3">
    <source>
        <dbReference type="Proteomes" id="UP000696280"/>
    </source>
</evidence>
<feature type="region of interest" description="Disordered" evidence="1">
    <location>
        <begin position="108"/>
        <end position="172"/>
    </location>
</feature>
<feature type="region of interest" description="Disordered" evidence="1">
    <location>
        <begin position="33"/>
        <end position="59"/>
    </location>
</feature>
<reference evidence="2" key="1">
    <citation type="submission" date="2021-07" db="EMBL/GenBank/DDBJ databases">
        <authorList>
            <person name="Durling M."/>
        </authorList>
    </citation>
    <scope>NUCLEOTIDE SEQUENCE</scope>
</reference>
<feature type="compositionally biased region" description="Basic and acidic residues" evidence="1">
    <location>
        <begin position="133"/>
        <end position="142"/>
    </location>
</feature>
<dbReference type="OrthoDB" id="10327392at2759"/>
<evidence type="ECO:0000313" key="2">
    <source>
        <dbReference type="EMBL" id="CAG8950899.1"/>
    </source>
</evidence>
<name>A0A9N9PFV3_9HELO</name>
<sequence length="477" mass="53573">MVTVRNIPPFGDSISSSIRTTSTLPIRPAQHSQLPIRPAPCDTNSERYVESERKDDDTEMVDGIPKADLVDITNPGCQTKESGPLLKEVDGNPSLSGSVEMAGTIAQPGFDTKRVDTGKGKGLDNHPPSSINKYERKVRFESPEATSESKLAPKQDENQEYHSPEETKTLDKLDQIPQKILQIKGTKASQESELDLEALRALVHQQLKDERQKMVETEGNIRMAWFILAIKTELAFIRDRIMTFHRGRGEILELERKKNPEGMVEVVVEQSGKGMEVDLRQMKEKEDRIIEAYYLRAGKTTDSSSPLSILGMGIIGRWQGFWINERFVRGEETLYSIPSTIKSFLFPSDLALHPAITPVEKLAQGVGERMAEYLMGGLSSGISESNVQFWEQIRESELSWLGNVIEMELLELDGMYGRGGQLKGRYKAWVRRFERSGIVPDWDGIPVGTWDMSRPGSPCVGEINLMVEKWQVGLPKP</sequence>
<feature type="compositionally biased region" description="Basic and acidic residues" evidence="1">
    <location>
        <begin position="111"/>
        <end position="124"/>
    </location>
</feature>
<feature type="compositionally biased region" description="Basic and acidic residues" evidence="1">
    <location>
        <begin position="44"/>
        <end position="56"/>
    </location>
</feature>
<evidence type="ECO:0000256" key="1">
    <source>
        <dbReference type="SAM" id="MobiDB-lite"/>
    </source>
</evidence>
<accession>A0A9N9PFV3</accession>
<protein>
    <submittedName>
        <fullName evidence="2">Uncharacterized protein</fullName>
    </submittedName>
</protein>
<comment type="caution">
    <text evidence="2">The sequence shown here is derived from an EMBL/GenBank/DDBJ whole genome shotgun (WGS) entry which is preliminary data.</text>
</comment>
<dbReference type="AlphaFoldDB" id="A0A9N9PFV3"/>
<proteinExistence type="predicted"/>